<sequence>MRPGNDTRTSDQLRQELLDLRRGPGLQSSPLHRRLGPRLADLCGVSPAEPESAVRAKVRATLLALSADLPGDLRRAVVLAYALDPVHDYLRLDRRTDQLARELSVQQRTARRRIDEAVARLVRAAVPEIPTDPTDAGPGWHLRAMNALLRLDTLTPELYEARSVVAIRPIDELTVQFSLPRQPNDDAREHGVHADVLFGARIRELTRHNSGQYLRLTLALPRTLEPGERHDLCLHYRLPEGQPMREHYVFQPLAPCAHCTVRLRFPTGGGPATAWRLNGVPPRAVDERTPGPDRLRPDAVGEVTSAFDGLQQGYAYGIAWTFADGSHT</sequence>
<gene>
    <name evidence="1" type="ORF">MED15_03802</name>
</gene>
<dbReference type="RefSeq" id="WP_112736467.1">
    <property type="nucleotide sequence ID" value="NZ_PYAC01000017.1"/>
</dbReference>
<proteinExistence type="predicted"/>
<keyword evidence="2" id="KW-1185">Reference proteome</keyword>
<dbReference type="EMBL" id="PYAC01000017">
    <property type="protein sequence ID" value="RAO16283.1"/>
    <property type="molecule type" value="Genomic_DNA"/>
</dbReference>
<reference evidence="1 2" key="1">
    <citation type="submission" date="2018-03" db="EMBL/GenBank/DDBJ databases">
        <title>Defining the species Micromonospora saelicesensis and Micromonospora noduli under the framework of genomics.</title>
        <authorList>
            <person name="Riesco R."/>
            <person name="Trujillo M.E."/>
        </authorList>
    </citation>
    <scope>NUCLEOTIDE SEQUENCE [LARGE SCALE GENOMIC DNA]</scope>
    <source>
        <strain evidence="1 2">MED15</strain>
    </source>
</reference>
<evidence type="ECO:0000313" key="1">
    <source>
        <dbReference type="EMBL" id="RAO16283.1"/>
    </source>
</evidence>
<evidence type="ECO:0000313" key="2">
    <source>
        <dbReference type="Proteomes" id="UP000249045"/>
    </source>
</evidence>
<name>A0ABX9D1H1_9ACTN</name>
<dbReference type="Proteomes" id="UP000249045">
    <property type="component" value="Unassembled WGS sequence"/>
</dbReference>
<comment type="caution">
    <text evidence="1">The sequence shown here is derived from an EMBL/GenBank/DDBJ whole genome shotgun (WGS) entry which is preliminary data.</text>
</comment>
<protein>
    <recommendedName>
        <fullName evidence="3">RNA polymerase sigma-70 region 4 domain-containing protein</fullName>
    </recommendedName>
</protein>
<organism evidence="1 2">
    <name type="scientific">Micromonospora noduli</name>
    <dbReference type="NCBI Taxonomy" id="709876"/>
    <lineage>
        <taxon>Bacteria</taxon>
        <taxon>Bacillati</taxon>
        <taxon>Actinomycetota</taxon>
        <taxon>Actinomycetes</taxon>
        <taxon>Micromonosporales</taxon>
        <taxon>Micromonosporaceae</taxon>
        <taxon>Micromonospora</taxon>
    </lineage>
</organism>
<evidence type="ECO:0008006" key="3">
    <source>
        <dbReference type="Google" id="ProtNLM"/>
    </source>
</evidence>
<accession>A0ABX9D1H1</accession>